<sequence>SARGRQTCLANIQKALRSKLLFDYAVNRKMTIQDTVERFLRRGTTEDRVLAASIASLLCIQLGFGVDSEELFKSLKQYLIIVIQDPTAHPAARASCCTTLGICCFLACDEDEDFKECTQVFENVFNTNKTVQPPQVPFHCSALLSWGLLLSIANNAEDLVQQVINILQTSNEIDLRISAGEILALMYEIKRFSDESFQGDRKRICELLRELATDSDRHKAKKDLKQQRASFRDVLKAVEDGAVPEDSIRFGTEVMELDSWARRRQYGALKDTLTTGTVTHLKANELVRQIFELGPPISLEESKQKKCSKYERQLWNNAASKARTLTRGKHRDKRNASMY</sequence>
<dbReference type="Pfam" id="PF05004">
    <property type="entry name" value="IFRD"/>
    <property type="match status" value="1"/>
</dbReference>
<dbReference type="OMA" id="EMHLHKF"/>
<dbReference type="STRING" id="45351.A7RG11"/>
<evidence type="ECO:0000313" key="5">
    <source>
        <dbReference type="Proteomes" id="UP000001593"/>
    </source>
</evidence>
<evidence type="ECO:0000259" key="2">
    <source>
        <dbReference type="Pfam" id="PF04836"/>
    </source>
</evidence>
<reference evidence="4 5" key="1">
    <citation type="journal article" date="2007" name="Science">
        <title>Sea anemone genome reveals ancestral eumetazoan gene repertoire and genomic organization.</title>
        <authorList>
            <person name="Putnam N.H."/>
            <person name="Srivastava M."/>
            <person name="Hellsten U."/>
            <person name="Dirks B."/>
            <person name="Chapman J."/>
            <person name="Salamov A."/>
            <person name="Terry A."/>
            <person name="Shapiro H."/>
            <person name="Lindquist E."/>
            <person name="Kapitonov V.V."/>
            <person name="Jurka J."/>
            <person name="Genikhovich G."/>
            <person name="Grigoriev I.V."/>
            <person name="Lucas S.M."/>
            <person name="Steele R.E."/>
            <person name="Finnerty J.R."/>
            <person name="Technau U."/>
            <person name="Martindale M.Q."/>
            <person name="Rokhsar D.S."/>
        </authorList>
    </citation>
    <scope>NUCLEOTIDE SEQUENCE [LARGE SCALE GENOMIC DNA]</scope>
    <source>
        <strain evidence="5">CH2 X CH6</strain>
    </source>
</reference>
<gene>
    <name evidence="4" type="ORF">NEMVEDRAFT_v1g80075</name>
</gene>
<dbReference type="InterPro" id="IPR039777">
    <property type="entry name" value="IFRD"/>
</dbReference>
<dbReference type="InterPro" id="IPR007701">
    <property type="entry name" value="Interferon-rel_develop_reg_N"/>
</dbReference>
<dbReference type="InterPro" id="IPR016024">
    <property type="entry name" value="ARM-type_fold"/>
</dbReference>
<accession>A7RG11</accession>
<dbReference type="Pfam" id="PF04836">
    <property type="entry name" value="IFRD_C"/>
    <property type="match status" value="1"/>
</dbReference>
<keyword evidence="5" id="KW-1185">Reference proteome</keyword>
<name>A7RG11_NEMVE</name>
<dbReference type="AlphaFoldDB" id="A7RG11"/>
<evidence type="ECO:0000256" key="1">
    <source>
        <dbReference type="ARBA" id="ARBA00008828"/>
    </source>
</evidence>
<dbReference type="PANTHER" id="PTHR12354:SF1">
    <property type="entry name" value="INTERFERON-RELATED DEVELOPMENTAL REGULATOR 1"/>
    <property type="match status" value="1"/>
</dbReference>
<evidence type="ECO:0000259" key="3">
    <source>
        <dbReference type="Pfam" id="PF05004"/>
    </source>
</evidence>
<dbReference type="PhylomeDB" id="A7RG11"/>
<dbReference type="HOGENOM" id="CLU_031384_2_0_1"/>
<dbReference type="SUPFAM" id="SSF48371">
    <property type="entry name" value="ARM repeat"/>
    <property type="match status" value="1"/>
</dbReference>
<dbReference type="Proteomes" id="UP000001593">
    <property type="component" value="Unassembled WGS sequence"/>
</dbReference>
<proteinExistence type="inferred from homology"/>
<dbReference type="eggNOG" id="KOG2842">
    <property type="taxonomic scope" value="Eukaryota"/>
</dbReference>
<feature type="domain" description="Interferon-related developmental regulator N-terminal" evidence="3">
    <location>
        <begin position="1"/>
        <end position="239"/>
    </location>
</feature>
<organism evidence="4 5">
    <name type="scientific">Nematostella vectensis</name>
    <name type="common">Starlet sea anemone</name>
    <dbReference type="NCBI Taxonomy" id="45351"/>
    <lineage>
        <taxon>Eukaryota</taxon>
        <taxon>Metazoa</taxon>
        <taxon>Cnidaria</taxon>
        <taxon>Anthozoa</taxon>
        <taxon>Hexacorallia</taxon>
        <taxon>Actiniaria</taxon>
        <taxon>Edwardsiidae</taxon>
        <taxon>Nematostella</taxon>
    </lineage>
</organism>
<dbReference type="EMBL" id="DS469508">
    <property type="protein sequence ID" value="EDO49696.1"/>
    <property type="molecule type" value="Genomic_DNA"/>
</dbReference>
<evidence type="ECO:0000313" key="4">
    <source>
        <dbReference type="EMBL" id="EDO49696.1"/>
    </source>
</evidence>
<feature type="domain" description="Interferon-related developmental regulator C-terminal" evidence="2">
    <location>
        <begin position="284"/>
        <end position="335"/>
    </location>
</feature>
<dbReference type="InterPro" id="IPR006921">
    <property type="entry name" value="Interferon-rel_develop_reg_C"/>
</dbReference>
<comment type="similarity">
    <text evidence="1">Belongs to the IFRD family.</text>
</comment>
<feature type="non-terminal residue" evidence="4">
    <location>
        <position position="1"/>
    </location>
</feature>
<evidence type="ECO:0008006" key="6">
    <source>
        <dbReference type="Google" id="ProtNLM"/>
    </source>
</evidence>
<dbReference type="PANTHER" id="PTHR12354">
    <property type="entry name" value="INTERFERON-RELATED DEVELOPMENTAL REGULATOR"/>
    <property type="match status" value="1"/>
</dbReference>
<dbReference type="InParanoid" id="A7RG11"/>
<protein>
    <recommendedName>
        <fullName evidence="6">Interferon-related developmental regulator 2</fullName>
    </recommendedName>
</protein>